<dbReference type="EMBL" id="CAJNDS010002126">
    <property type="protein sequence ID" value="CAE7341420.1"/>
    <property type="molecule type" value="Genomic_DNA"/>
</dbReference>
<comment type="caution">
    <text evidence="5">The sequence shown here is derived from an EMBL/GenBank/DDBJ whole genome shotgun (WGS) entry which is preliminary data.</text>
</comment>
<keyword evidence="4" id="KW-0812">Transmembrane</keyword>
<feature type="transmembrane region" description="Helical" evidence="4">
    <location>
        <begin position="326"/>
        <end position="351"/>
    </location>
</feature>
<dbReference type="SMART" id="SM00368">
    <property type="entry name" value="LRR_RI"/>
    <property type="match status" value="2"/>
</dbReference>
<dbReference type="PANTHER" id="PTHR46093:SF18">
    <property type="entry name" value="FIBRONECTIN TYPE-III DOMAIN-CONTAINING PROTEIN"/>
    <property type="match status" value="1"/>
</dbReference>
<gene>
    <name evidence="5" type="primary">tea1</name>
    <name evidence="5" type="ORF">SNAT2548_LOCUS17864</name>
</gene>
<dbReference type="Gene3D" id="2.120.10.80">
    <property type="entry name" value="Kelch-type beta propeller"/>
    <property type="match status" value="2"/>
</dbReference>
<dbReference type="InterPro" id="IPR015915">
    <property type="entry name" value="Kelch-typ_b-propeller"/>
</dbReference>
<keyword evidence="6" id="KW-1185">Reference proteome</keyword>
<keyword evidence="1" id="KW-0880">Kelch repeat</keyword>
<dbReference type="OrthoDB" id="10250130at2759"/>
<dbReference type="PANTHER" id="PTHR46093">
    <property type="entry name" value="ACYL-COA-BINDING DOMAIN-CONTAINING PROTEIN 5"/>
    <property type="match status" value="1"/>
</dbReference>
<reference evidence="5" key="1">
    <citation type="submission" date="2021-02" db="EMBL/GenBank/DDBJ databases">
        <authorList>
            <person name="Dougan E. K."/>
            <person name="Rhodes N."/>
            <person name="Thang M."/>
            <person name="Chan C."/>
        </authorList>
    </citation>
    <scope>NUCLEOTIDE SEQUENCE</scope>
</reference>
<organism evidence="5 6">
    <name type="scientific">Symbiodinium natans</name>
    <dbReference type="NCBI Taxonomy" id="878477"/>
    <lineage>
        <taxon>Eukaryota</taxon>
        <taxon>Sar</taxon>
        <taxon>Alveolata</taxon>
        <taxon>Dinophyceae</taxon>
        <taxon>Suessiales</taxon>
        <taxon>Symbiodiniaceae</taxon>
        <taxon>Symbiodinium</taxon>
    </lineage>
</organism>
<dbReference type="SUPFAM" id="SSF117281">
    <property type="entry name" value="Kelch motif"/>
    <property type="match status" value="2"/>
</dbReference>
<evidence type="ECO:0000313" key="5">
    <source>
        <dbReference type="EMBL" id="CAE7341420.1"/>
    </source>
</evidence>
<evidence type="ECO:0000256" key="2">
    <source>
        <dbReference type="ARBA" id="ARBA00022737"/>
    </source>
</evidence>
<feature type="region of interest" description="Disordered" evidence="3">
    <location>
        <begin position="948"/>
        <end position="973"/>
    </location>
</feature>
<dbReference type="InterPro" id="IPR001611">
    <property type="entry name" value="Leu-rich_rpt"/>
</dbReference>
<dbReference type="InterPro" id="IPR032675">
    <property type="entry name" value="LRR_dom_sf"/>
</dbReference>
<dbReference type="Pfam" id="PF13516">
    <property type="entry name" value="LRR_6"/>
    <property type="match status" value="2"/>
</dbReference>
<evidence type="ECO:0000256" key="3">
    <source>
        <dbReference type="SAM" id="MobiDB-lite"/>
    </source>
</evidence>
<dbReference type="Gene3D" id="3.80.10.10">
    <property type="entry name" value="Ribonuclease Inhibitor"/>
    <property type="match status" value="1"/>
</dbReference>
<dbReference type="AlphaFoldDB" id="A0A812PN52"/>
<evidence type="ECO:0000256" key="1">
    <source>
        <dbReference type="ARBA" id="ARBA00022441"/>
    </source>
</evidence>
<feature type="transmembrane region" description="Helical" evidence="4">
    <location>
        <begin position="372"/>
        <end position="400"/>
    </location>
</feature>
<name>A0A812PN52_9DINO</name>
<accession>A0A812PN52</accession>
<dbReference type="Pfam" id="PF24681">
    <property type="entry name" value="Kelch_KLHDC2_KLHL20_DRC7"/>
    <property type="match status" value="1"/>
</dbReference>
<proteinExistence type="predicted"/>
<sequence>MAAGEGQLYLFGGAALAEGPGGDHHETSELWRYDTAEALWTVVRASRPPAPRLGHGVVWLPENSSVLVFGGRTAACVLSDLWRWQAEPETDSWVRLHSTGPGPTARFGQAMLRHPTENAFWLHGGAGGAEGHGHGQGLHDDLWLCRMGPGPLEALWQRIHDAGGPRPQARALHALAYGTGNLWMHGGYGGEDLGRPLDDTWFFNLEEGLWSELQPGPPRQGHIAFYAGDAFWIYGSSGSSMVADMFHYDALRDRWSSVAAGAGFLPAQRTAHAAAYAEGTLWLHGGTPADNRSQSLGDLWAWQAASGDWHLESEYDTLEMQNLRHFAGGLALSSGSFLLALMVPFCCLQLRGRRRVLGCGLCRPLGWNPRRWALFAGGATFTMLAWSLGVMTAMAFAQWLASPDRTGIPLSFLLGAAGSASAAAAFGAASGVLLCFFACAVAPRMQGSYEPMEDPMHLALALLDADIKLVRLEFLRELHESHGLWPRRQEAERLRTRSGRPALLSHSEVVNWARAMCADPKQQRVISLSHMWEATGHPDPYGFQLSELVCLLEDAWRRDSRMILGVFIDFMSLYQSRQSKKHEEKAFQDAMRSMHLLYTHDWTYTVCVTSLTPPASKAGRRPSRLHVYCEAPHSDGPGLQWCEPSSLNHNSAEYLQRGWCLAELQWSSLRSSMKFGHVLGTTSFKSQHLLQRAPKGPAMFRRELAKSAFTHRSDFSFLAAAQQMVFEEKARDAQALELEGLPEAEIEILADSLQSYQALEQLQLSRCAIGVQGFALRLTWVQSLRKVALQECAIADADLPPLLEALTPSCPWLSLDLSLNFVGDAGAASLSRALAKKPRLKELVLKNNCIEDAGATALFEAWVSLHNQEAPASSCSSAALLDMAEGAVLTRWRKDGLIGLGKLDLQYNLLTRKGIRDLEGRSRQEGWSRPGTTLLVAVQKERRALAKAGWAATQVQEEPSTHPPSPSMPETADEVGEVRSQEVVTADEEAAILHSEPAEGTGEVEEAPFVRLSSLASSGSALAGAPVEPDTDLQQIDVKMLMEEELPFFNPPEEEMGSDLAGPPPQGPPCWAPFDCNKPGACQLHL</sequence>
<keyword evidence="4" id="KW-1133">Transmembrane helix</keyword>
<evidence type="ECO:0000256" key="4">
    <source>
        <dbReference type="SAM" id="Phobius"/>
    </source>
</evidence>
<dbReference type="Proteomes" id="UP000604046">
    <property type="component" value="Unassembled WGS sequence"/>
</dbReference>
<evidence type="ECO:0000313" key="6">
    <source>
        <dbReference type="Proteomes" id="UP000604046"/>
    </source>
</evidence>
<keyword evidence="4" id="KW-0472">Membrane</keyword>
<dbReference type="SUPFAM" id="SSF52047">
    <property type="entry name" value="RNI-like"/>
    <property type="match status" value="1"/>
</dbReference>
<keyword evidence="2" id="KW-0677">Repeat</keyword>
<protein>
    <submittedName>
        <fullName evidence="5">Tea1 protein</fullName>
    </submittedName>
</protein>